<name>A0A1I0XKP0_9PSEU</name>
<dbReference type="GO" id="GO:0016747">
    <property type="term" value="F:acyltransferase activity, transferring groups other than amino-acyl groups"/>
    <property type="evidence" value="ECO:0007669"/>
    <property type="project" value="InterPro"/>
</dbReference>
<proteinExistence type="predicted"/>
<organism evidence="2 3">
    <name type="scientific">Amycolatopsis marina</name>
    <dbReference type="NCBI Taxonomy" id="490629"/>
    <lineage>
        <taxon>Bacteria</taxon>
        <taxon>Bacillati</taxon>
        <taxon>Actinomycetota</taxon>
        <taxon>Actinomycetes</taxon>
        <taxon>Pseudonocardiales</taxon>
        <taxon>Pseudonocardiaceae</taxon>
        <taxon>Amycolatopsis</taxon>
    </lineage>
</organism>
<dbReference type="SUPFAM" id="SSF55729">
    <property type="entry name" value="Acyl-CoA N-acyltransferases (Nat)"/>
    <property type="match status" value="1"/>
</dbReference>
<evidence type="ECO:0000313" key="3">
    <source>
        <dbReference type="Proteomes" id="UP000243799"/>
    </source>
</evidence>
<dbReference type="PROSITE" id="PS51186">
    <property type="entry name" value="GNAT"/>
    <property type="match status" value="1"/>
</dbReference>
<gene>
    <name evidence="2" type="ORF">SAMN05216266_103301</name>
</gene>
<dbReference type="STRING" id="490629.SAMN05216266_103301"/>
<dbReference type="Gene3D" id="3.40.630.30">
    <property type="match status" value="1"/>
</dbReference>
<dbReference type="Proteomes" id="UP000243799">
    <property type="component" value="Unassembled WGS sequence"/>
</dbReference>
<sequence length="166" mass="18995">MTSVLRPATERDLDAIRRWRNHPKVRRASFTTHEISAAEHRRWWDGVRQDPSRRVLVYERAGVAAGVVTFSGLGGEIVEWSKYLDVDGLGAERSAAWVDLEHEAIDYAFDVLDVQCLGAATLASNTPVLRLHEQVGFTEVRRYVREIDGEPREVVWNELTRADLRR</sequence>
<dbReference type="Pfam" id="PF13302">
    <property type="entry name" value="Acetyltransf_3"/>
    <property type="match status" value="1"/>
</dbReference>
<protein>
    <submittedName>
        <fullName evidence="2">Protein N-acetyltransferase, RimJ/RimL family</fullName>
    </submittedName>
</protein>
<feature type="domain" description="N-acetyltransferase" evidence="1">
    <location>
        <begin position="3"/>
        <end position="162"/>
    </location>
</feature>
<evidence type="ECO:0000259" key="1">
    <source>
        <dbReference type="PROSITE" id="PS51186"/>
    </source>
</evidence>
<dbReference type="InterPro" id="IPR016181">
    <property type="entry name" value="Acyl_CoA_acyltransferase"/>
</dbReference>
<accession>A0A1I0XKP0</accession>
<reference evidence="3" key="1">
    <citation type="submission" date="2016-10" db="EMBL/GenBank/DDBJ databases">
        <authorList>
            <person name="Varghese N."/>
            <person name="Submissions S."/>
        </authorList>
    </citation>
    <scope>NUCLEOTIDE SEQUENCE [LARGE SCALE GENOMIC DNA]</scope>
    <source>
        <strain evidence="3">CGMCC 4.3568</strain>
    </source>
</reference>
<dbReference type="EMBL" id="FOKG01000003">
    <property type="protein sequence ID" value="SFB01689.1"/>
    <property type="molecule type" value="Genomic_DNA"/>
</dbReference>
<keyword evidence="3" id="KW-1185">Reference proteome</keyword>
<keyword evidence="2" id="KW-0808">Transferase</keyword>
<dbReference type="AlphaFoldDB" id="A0A1I0XKP0"/>
<dbReference type="InterPro" id="IPR000182">
    <property type="entry name" value="GNAT_dom"/>
</dbReference>
<dbReference type="OrthoDB" id="5358891at2"/>
<evidence type="ECO:0000313" key="2">
    <source>
        <dbReference type="EMBL" id="SFB01689.1"/>
    </source>
</evidence>